<gene>
    <name evidence="1" type="ORF">B1B_04722</name>
</gene>
<dbReference type="GO" id="GO:0016301">
    <property type="term" value="F:kinase activity"/>
    <property type="evidence" value="ECO:0007669"/>
    <property type="project" value="UniProtKB-KW"/>
</dbReference>
<comment type="caution">
    <text evidence="1">The sequence shown here is derived from an EMBL/GenBank/DDBJ whole genome shotgun (WGS) entry which is preliminary data.</text>
</comment>
<dbReference type="Gene3D" id="3.90.1200.10">
    <property type="match status" value="1"/>
</dbReference>
<keyword evidence="1" id="KW-0418">Kinase</keyword>
<feature type="non-terminal residue" evidence="1">
    <location>
        <position position="1"/>
    </location>
</feature>
<dbReference type="EMBL" id="AUZY01002961">
    <property type="protein sequence ID" value="EQD70947.1"/>
    <property type="molecule type" value="Genomic_DNA"/>
</dbReference>
<keyword evidence="1" id="KW-0808">Transferase</keyword>
<dbReference type="AlphaFoldDB" id="T1BMD2"/>
<sequence length="219" mass="24472">ERADLAGRHLSEARPRLPAALAERIGRIEGWPAQLRPVARIVPEVARSGVRAIRIHGDYHLGQLLRADDGYFVLDFEGEPSHPIPERRALEWAAKDVAGMIRSIDYRVRVGSSDPAGSSGRLSAAGQALRDRLRDRFLQGYRSEIGPAPAGIQPDAPARFEALVLYFRIEKLCYELQYELDHRPTWLGIPLAALEELLEDPAIRSGRTGPWNRSTPTDR</sequence>
<proteinExistence type="predicted"/>
<organism evidence="1">
    <name type="scientific">mine drainage metagenome</name>
    <dbReference type="NCBI Taxonomy" id="410659"/>
    <lineage>
        <taxon>unclassified sequences</taxon>
        <taxon>metagenomes</taxon>
        <taxon>ecological metagenomes</taxon>
    </lineage>
</organism>
<dbReference type="SUPFAM" id="SSF56112">
    <property type="entry name" value="Protein kinase-like (PK-like)"/>
    <property type="match status" value="1"/>
</dbReference>
<evidence type="ECO:0000313" key="1">
    <source>
        <dbReference type="EMBL" id="EQD70947.1"/>
    </source>
</evidence>
<name>T1BMD2_9ZZZZ</name>
<reference evidence="1" key="1">
    <citation type="submission" date="2013-08" db="EMBL/GenBank/DDBJ databases">
        <authorList>
            <person name="Mendez C."/>
            <person name="Richter M."/>
            <person name="Ferrer M."/>
            <person name="Sanchez J."/>
        </authorList>
    </citation>
    <scope>NUCLEOTIDE SEQUENCE</scope>
</reference>
<reference evidence="1" key="2">
    <citation type="journal article" date="2014" name="ISME J.">
        <title>Microbial stratification in low pH oxic and suboxic macroscopic growths along an acid mine drainage.</title>
        <authorList>
            <person name="Mendez-Garcia C."/>
            <person name="Mesa V."/>
            <person name="Sprenger R.R."/>
            <person name="Richter M."/>
            <person name="Diez M.S."/>
            <person name="Solano J."/>
            <person name="Bargiela R."/>
            <person name="Golyshina O.V."/>
            <person name="Manteca A."/>
            <person name="Ramos J.L."/>
            <person name="Gallego J.R."/>
            <person name="Llorente I."/>
            <person name="Martins Dos Santos V.A."/>
            <person name="Jensen O.N."/>
            <person name="Pelaez A.I."/>
            <person name="Sanchez J."/>
            <person name="Ferrer M."/>
        </authorList>
    </citation>
    <scope>NUCLEOTIDE SEQUENCE</scope>
</reference>
<accession>T1BMD2</accession>
<protein>
    <submittedName>
        <fullName evidence="1">Trehalose synthase-fused probable maltokinase</fullName>
    </submittedName>
</protein>
<dbReference type="InterPro" id="IPR011009">
    <property type="entry name" value="Kinase-like_dom_sf"/>
</dbReference>